<organism evidence="1 2">
    <name type="scientific">Chitinophaga pinensis</name>
    <dbReference type="NCBI Taxonomy" id="79329"/>
    <lineage>
        <taxon>Bacteria</taxon>
        <taxon>Pseudomonadati</taxon>
        <taxon>Bacteroidota</taxon>
        <taxon>Chitinophagia</taxon>
        <taxon>Chitinophagales</taxon>
        <taxon>Chitinophagaceae</taxon>
        <taxon>Chitinophaga</taxon>
    </lineage>
</organism>
<sequence>MAKNGPLLILEDDEDDREIYQNVLNEMGMRNEIIFLTPEMQCCYLQQTTERPLVIIAILMYPG</sequence>
<protein>
    <recommendedName>
        <fullName evidence="3">Response regulator</fullName>
    </recommendedName>
</protein>
<evidence type="ECO:0000313" key="1">
    <source>
        <dbReference type="EMBL" id="TWV93266.1"/>
    </source>
</evidence>
<evidence type="ECO:0000313" key="2">
    <source>
        <dbReference type="Proteomes" id="UP000318815"/>
    </source>
</evidence>
<dbReference type="EMBL" id="VOHS01000058">
    <property type="protein sequence ID" value="TWV93266.1"/>
    <property type="molecule type" value="Genomic_DNA"/>
</dbReference>
<dbReference type="Proteomes" id="UP000318815">
    <property type="component" value="Unassembled WGS sequence"/>
</dbReference>
<keyword evidence="2" id="KW-1185">Reference proteome</keyword>
<comment type="caution">
    <text evidence="1">The sequence shown here is derived from an EMBL/GenBank/DDBJ whole genome shotgun (WGS) entry which is preliminary data.</text>
</comment>
<dbReference type="RefSeq" id="WP_146308034.1">
    <property type="nucleotide sequence ID" value="NZ_VOHS01000058.1"/>
</dbReference>
<gene>
    <name evidence="1" type="ORF">FEF09_27305</name>
</gene>
<accession>A0A5C6LJH8</accession>
<name>A0A5C6LJH8_9BACT</name>
<proteinExistence type="predicted"/>
<reference evidence="1 2" key="1">
    <citation type="submission" date="2019-08" db="EMBL/GenBank/DDBJ databases">
        <title>Whole genome sequencing of chitin degrading bacteria Chitinophaga pinensis YS16.</title>
        <authorList>
            <person name="Singh R.P."/>
            <person name="Manchanda G."/>
            <person name="Maurya I.K."/>
            <person name="Joshi N.K."/>
            <person name="Srivastava A.K."/>
        </authorList>
    </citation>
    <scope>NUCLEOTIDE SEQUENCE [LARGE SCALE GENOMIC DNA]</scope>
    <source>
        <strain evidence="1 2">YS-16</strain>
    </source>
</reference>
<evidence type="ECO:0008006" key="3">
    <source>
        <dbReference type="Google" id="ProtNLM"/>
    </source>
</evidence>
<dbReference type="AlphaFoldDB" id="A0A5C6LJH8"/>